<dbReference type="GO" id="GO:0010333">
    <property type="term" value="F:terpene synthase activity"/>
    <property type="evidence" value="ECO:0007669"/>
    <property type="project" value="InterPro"/>
</dbReference>
<dbReference type="PANTHER" id="PTHR31739:SF25">
    <property type="entry name" value="(E,E)-GERANYLLINALOOL SYNTHASE"/>
    <property type="match status" value="1"/>
</dbReference>
<protein>
    <recommendedName>
        <fullName evidence="3">Squalene-hopene cyclase C-terminal domain-containing protein</fullName>
    </recommendedName>
</protein>
<dbReference type="PANTHER" id="PTHR31739">
    <property type="entry name" value="ENT-COPALYL DIPHOSPHATE SYNTHASE, CHLOROPLASTIC"/>
    <property type="match status" value="1"/>
</dbReference>
<reference evidence="2" key="1">
    <citation type="submission" date="2016-10" db="EMBL/GenBank/DDBJ databases">
        <authorList>
            <person name="Varghese N."/>
            <person name="Submissions S."/>
        </authorList>
    </citation>
    <scope>NUCLEOTIDE SEQUENCE [LARGE SCALE GENOMIC DNA]</scope>
    <source>
        <strain evidence="2">DSM 17724</strain>
    </source>
</reference>
<dbReference type="OrthoDB" id="9758578at2"/>
<dbReference type="InterPro" id="IPR008930">
    <property type="entry name" value="Terpenoid_cyclase/PrenylTrfase"/>
</dbReference>
<dbReference type="AlphaFoldDB" id="A0A1I0QHN4"/>
<dbReference type="SUPFAM" id="SSF48239">
    <property type="entry name" value="Terpenoid cyclases/Protein prenyltransferases"/>
    <property type="match status" value="1"/>
</dbReference>
<evidence type="ECO:0000313" key="1">
    <source>
        <dbReference type="EMBL" id="SEW26657.1"/>
    </source>
</evidence>
<dbReference type="Gene3D" id="1.50.10.160">
    <property type="match status" value="1"/>
</dbReference>
<name>A0A1I0QHN4_9FLAO</name>
<dbReference type="RefSeq" id="WP_089791849.1">
    <property type="nucleotide sequence ID" value="NZ_FOIU01000001.1"/>
</dbReference>
<dbReference type="STRING" id="356305.SAMN05421841_1927"/>
<organism evidence="1 2">
    <name type="scientific">Chryseobacterium wanjuense</name>
    <dbReference type="NCBI Taxonomy" id="356305"/>
    <lineage>
        <taxon>Bacteria</taxon>
        <taxon>Pseudomonadati</taxon>
        <taxon>Bacteroidota</taxon>
        <taxon>Flavobacteriia</taxon>
        <taxon>Flavobacteriales</taxon>
        <taxon>Weeksellaceae</taxon>
        <taxon>Chryseobacterium group</taxon>
        <taxon>Chryseobacterium</taxon>
    </lineage>
</organism>
<dbReference type="Proteomes" id="UP000199469">
    <property type="component" value="Unassembled WGS sequence"/>
</dbReference>
<gene>
    <name evidence="1" type="ORF">SAMN05421841_1927</name>
</gene>
<dbReference type="EMBL" id="FOIU01000001">
    <property type="protein sequence ID" value="SEW26657.1"/>
    <property type="molecule type" value="Genomic_DNA"/>
</dbReference>
<dbReference type="GO" id="GO:0016102">
    <property type="term" value="P:diterpenoid biosynthetic process"/>
    <property type="evidence" value="ECO:0007669"/>
    <property type="project" value="TreeGrafter"/>
</dbReference>
<evidence type="ECO:0000313" key="2">
    <source>
        <dbReference type="Proteomes" id="UP000199469"/>
    </source>
</evidence>
<dbReference type="Gene3D" id="1.50.10.20">
    <property type="match status" value="1"/>
</dbReference>
<dbReference type="GO" id="GO:0000287">
    <property type="term" value="F:magnesium ion binding"/>
    <property type="evidence" value="ECO:0007669"/>
    <property type="project" value="TreeGrafter"/>
</dbReference>
<sequence length="570" mass="65466">MKTKLNSTVKLLPSSKEDDKLIMQFVDFIINSKLQMSASIYETALVASIKDADNKPLYPELLAQMITLQSKEWRNLSIRKESAVSHQAFLCTLVLVNALLKFNTNQEHDECIGKGIQFIQKCIPIIKDDTINFVGSEMIIPAQIELLIEQTNGRTDLLHQENIPILKSLLSNYESIRKYKLDNFSMKRPSATWFSLEALPENLLDINILNHFINKNGQFMSSPSGTAAIYKMNPDPRILKYFEEAKNATANKGLPITYPMNIFESIWIIGALINSDFSNQFITKNFKPLLDMIEGNFSNNGTGSAKDFPPDCDDTSRAVFSFSYLNVNSKYTVETLKQWYVENGKYFKTYHHEKDASMSANVHALQAFLESNDVSKTEKEHLWDSILTLLENNAIKESPTNIYWTDKWMSSPLYTAEGVIYTIINYQDQFPQRKTNIHHKAINWILTRQKDSGGFETYAEYGPTMEETAYALIALVHYVRYYKDQEILQNVEENTAFVQKLRVSIKRGFSFLEKNKEQIMNIDAHPPLWTCKALFTPYKISISYVLGAYFLSKHFLSQEELNLQKNSLSA</sequence>
<accession>A0A1I0QHN4</accession>
<dbReference type="InterPro" id="IPR050148">
    <property type="entry name" value="Terpene_synthase-like"/>
</dbReference>
<keyword evidence="2" id="KW-1185">Reference proteome</keyword>
<proteinExistence type="predicted"/>
<evidence type="ECO:0008006" key="3">
    <source>
        <dbReference type="Google" id="ProtNLM"/>
    </source>
</evidence>